<keyword evidence="3" id="KW-0808">Transferase</keyword>
<dbReference type="InterPro" id="IPR050660">
    <property type="entry name" value="NEK_Ser/Thr_kinase"/>
</dbReference>
<keyword evidence="9" id="KW-0863">Zinc-finger</keyword>
<evidence type="ECO:0000256" key="9">
    <source>
        <dbReference type="PROSITE-ProRule" id="PRU00723"/>
    </source>
</evidence>
<comment type="catalytic activity">
    <reaction evidence="7">
        <text>L-threonyl-[protein] + ATP = O-phospho-L-threonyl-[protein] + ADP + H(+)</text>
        <dbReference type="Rhea" id="RHEA:46608"/>
        <dbReference type="Rhea" id="RHEA-COMP:11060"/>
        <dbReference type="Rhea" id="RHEA-COMP:11605"/>
        <dbReference type="ChEBI" id="CHEBI:15378"/>
        <dbReference type="ChEBI" id="CHEBI:30013"/>
        <dbReference type="ChEBI" id="CHEBI:30616"/>
        <dbReference type="ChEBI" id="CHEBI:61977"/>
        <dbReference type="ChEBI" id="CHEBI:456216"/>
        <dbReference type="EC" id="2.7.11.1"/>
    </reaction>
</comment>
<evidence type="ECO:0000256" key="10">
    <source>
        <dbReference type="SAM" id="MobiDB-lite"/>
    </source>
</evidence>
<dbReference type="GO" id="GO:0005524">
    <property type="term" value="F:ATP binding"/>
    <property type="evidence" value="ECO:0007669"/>
    <property type="project" value="UniProtKB-KW"/>
</dbReference>
<dbReference type="EMBL" id="ML737164">
    <property type="protein sequence ID" value="KAE8338760.1"/>
    <property type="molecule type" value="Genomic_DNA"/>
</dbReference>
<dbReference type="InterPro" id="IPR057654">
    <property type="entry name" value="Znf-CCCH_tandem"/>
</dbReference>
<evidence type="ECO:0000313" key="15">
    <source>
        <dbReference type="Proteomes" id="UP000231358"/>
    </source>
</evidence>
<dbReference type="CDD" id="cd00180">
    <property type="entry name" value="PKc"/>
    <property type="match status" value="1"/>
</dbReference>
<name>A0A2G7FYS1_9EURO</name>
<keyword evidence="4" id="KW-0547">Nucleotide-binding</keyword>
<dbReference type="InterPro" id="IPR000571">
    <property type="entry name" value="Znf_CCCH"/>
</dbReference>
<dbReference type="GO" id="GO:0008270">
    <property type="term" value="F:zinc ion binding"/>
    <property type="evidence" value="ECO:0007669"/>
    <property type="project" value="UniProtKB-KW"/>
</dbReference>
<dbReference type="SUPFAM" id="SSF56112">
    <property type="entry name" value="Protein kinase-like (PK-like)"/>
    <property type="match status" value="1"/>
</dbReference>
<proteinExistence type="predicted"/>
<dbReference type="PANTHER" id="PTHR43671:SF98">
    <property type="entry name" value="SERINE_THREONINE-PROTEIN KINASE NEK11"/>
    <property type="match status" value="1"/>
</dbReference>
<dbReference type="EMBL" id="NEXV01000308">
    <property type="protein sequence ID" value="PIG85728.1"/>
    <property type="molecule type" value="Genomic_DNA"/>
</dbReference>
<evidence type="ECO:0000256" key="5">
    <source>
        <dbReference type="ARBA" id="ARBA00022777"/>
    </source>
</evidence>
<evidence type="ECO:0000259" key="12">
    <source>
        <dbReference type="PROSITE" id="PS50103"/>
    </source>
</evidence>
<keyword evidence="6" id="KW-0067">ATP-binding</keyword>
<keyword evidence="9" id="KW-0862">Zinc</keyword>
<dbReference type="Pfam" id="PF25543">
    <property type="entry name" value="zf-CCCH_tandem"/>
    <property type="match status" value="1"/>
</dbReference>
<feature type="compositionally biased region" description="Low complexity" evidence="10">
    <location>
        <begin position="422"/>
        <end position="436"/>
    </location>
</feature>
<evidence type="ECO:0000256" key="1">
    <source>
        <dbReference type="ARBA" id="ARBA00012513"/>
    </source>
</evidence>
<dbReference type="Proteomes" id="UP000231358">
    <property type="component" value="Unassembled WGS sequence"/>
</dbReference>
<dbReference type="InterPro" id="IPR000719">
    <property type="entry name" value="Prot_kinase_dom"/>
</dbReference>
<dbReference type="STRING" id="656916.A0A2G7FYS1"/>
<dbReference type="OrthoDB" id="4161460at2759"/>
<evidence type="ECO:0000259" key="11">
    <source>
        <dbReference type="PROSITE" id="PS50011"/>
    </source>
</evidence>
<keyword evidence="5" id="KW-0418">Kinase</keyword>
<feature type="compositionally biased region" description="Gly residues" evidence="10">
    <location>
        <begin position="1"/>
        <end position="10"/>
    </location>
</feature>
<dbReference type="EC" id="2.7.11.1" evidence="1"/>
<dbReference type="Proteomes" id="UP000325558">
    <property type="component" value="Unassembled WGS sequence"/>
</dbReference>
<feature type="domain" description="Protein kinase" evidence="11">
    <location>
        <begin position="55"/>
        <end position="360"/>
    </location>
</feature>
<gene>
    <name evidence="14" type="ORF">AARAC_004122</name>
    <name evidence="13" type="ORF">BDV24DRAFT_166083</name>
</gene>
<feature type="domain" description="C3H1-type" evidence="12">
    <location>
        <begin position="484"/>
        <end position="510"/>
    </location>
</feature>
<dbReference type="AlphaFoldDB" id="A0A2G7FYS1"/>
<feature type="zinc finger region" description="C3H1-type" evidence="9">
    <location>
        <begin position="484"/>
        <end position="510"/>
    </location>
</feature>
<reference evidence="13" key="2">
    <citation type="submission" date="2019-04" db="EMBL/GenBank/DDBJ databases">
        <title>Friends and foes A comparative genomics study of 23 Aspergillus species from section Flavi.</title>
        <authorList>
            <consortium name="DOE Joint Genome Institute"/>
            <person name="Kjaerbolling I."/>
            <person name="Vesth T."/>
            <person name="Frisvad J.C."/>
            <person name="Nybo J.L."/>
            <person name="Theobald S."/>
            <person name="Kildgaard S."/>
            <person name="Isbrandt T."/>
            <person name="Kuo A."/>
            <person name="Sato A."/>
            <person name="Lyhne E.K."/>
            <person name="Kogle M.E."/>
            <person name="Wiebenga A."/>
            <person name="Kun R.S."/>
            <person name="Lubbers R.J."/>
            <person name="Makela M.R."/>
            <person name="Barry K."/>
            <person name="Chovatia M."/>
            <person name="Clum A."/>
            <person name="Daum C."/>
            <person name="Haridas S."/>
            <person name="He G."/>
            <person name="LaButti K."/>
            <person name="Lipzen A."/>
            <person name="Mondo S."/>
            <person name="Riley R."/>
            <person name="Salamov A."/>
            <person name="Simmons B.A."/>
            <person name="Magnuson J.K."/>
            <person name="Henrissat B."/>
            <person name="Mortensen U.H."/>
            <person name="Larsen T.O."/>
            <person name="Devries R.P."/>
            <person name="Grigoriev I.V."/>
            <person name="Machida M."/>
            <person name="Baker S.E."/>
            <person name="Andersen M.R."/>
        </authorList>
    </citation>
    <scope>NUCLEOTIDE SEQUENCE</scope>
    <source>
        <strain evidence="13">CBS 117612</strain>
    </source>
</reference>
<dbReference type="SMART" id="SM00220">
    <property type="entry name" value="S_TKc"/>
    <property type="match status" value="1"/>
</dbReference>
<organism evidence="14 15">
    <name type="scientific">Aspergillus arachidicola</name>
    <dbReference type="NCBI Taxonomy" id="656916"/>
    <lineage>
        <taxon>Eukaryota</taxon>
        <taxon>Fungi</taxon>
        <taxon>Dikarya</taxon>
        <taxon>Ascomycota</taxon>
        <taxon>Pezizomycotina</taxon>
        <taxon>Eurotiomycetes</taxon>
        <taxon>Eurotiomycetidae</taxon>
        <taxon>Eurotiales</taxon>
        <taxon>Aspergillaceae</taxon>
        <taxon>Aspergillus</taxon>
        <taxon>Aspergillus subgen. Circumdati</taxon>
    </lineage>
</organism>
<feature type="region of interest" description="Disordered" evidence="10">
    <location>
        <begin position="1"/>
        <end position="23"/>
    </location>
</feature>
<evidence type="ECO:0000256" key="4">
    <source>
        <dbReference type="ARBA" id="ARBA00022741"/>
    </source>
</evidence>
<protein>
    <recommendedName>
        <fullName evidence="1">non-specific serine/threonine protein kinase</fullName>
        <ecNumber evidence="1">2.7.11.1</ecNumber>
    </recommendedName>
</protein>
<reference evidence="14 15" key="1">
    <citation type="submission" date="2017-05" db="EMBL/GenBank/DDBJ databases">
        <title>Genome sequence for an aflatoxigenic pathogen of Argentinian peanut, Aspergillus arachidicola.</title>
        <authorList>
            <person name="Moore G."/>
            <person name="Beltz S.B."/>
            <person name="Mack B.M."/>
        </authorList>
    </citation>
    <scope>NUCLEOTIDE SEQUENCE [LARGE SCALE GENOMIC DNA]</scope>
    <source>
        <strain evidence="14 15">CBS 117610</strain>
    </source>
</reference>
<sequence>MATEWGGQGIGEDPNKAPSYPGKNLCERLSRREGHWSGKGQVNVEFRQHDVVPLKDDAQVEFKGSYGRVCRSILTVGEETIVVARKEMRLSKVPEEKVNREVKILQSLRHRHLVTFIGSFKARGFASILVYPFATCDLEKLLEELDSAQYHEQKDTVSNLLAELGWIPTTTKAAQWKPGNIFPNLRRICGCVCSALLYLHQHRIRHKDIKPSNVLVGKDGVYITDFNISQVFENDRSSCTMGPYAGTMRYSAPECVYNAARSYPSDVYSLGLIFMEIYTYILGRPRSEMEEYTRSDLSLSKDSQIRHAALRVLWVRVIFDGAGRGDLGMSGGIQELILRMISENQDARPDAFEVISMLWAHSPSGDFFCDKCSKHRDWVGYKGLEMRYKQLYELYKTSLQEKASLEKRLEQARAEMKGGQSGSSPLPQSSERSPSQISVLRSPRAGPTVTRNKSGQRLDLDSLSYARHVVTENSSLIDTMNKVQGLRLCRSHYLTERCRHPNCTHRHDTNLTEEELETLRYLTRAQAPCNSGNGCKYPKCIYGHICPQGPLKHLHKCSFGEDMHISDTIPVLSDSLD</sequence>
<dbReference type="PANTHER" id="PTHR43671">
    <property type="entry name" value="SERINE/THREONINE-PROTEIN KINASE NEK"/>
    <property type="match status" value="1"/>
</dbReference>
<keyword evidence="15" id="KW-1185">Reference proteome</keyword>
<evidence type="ECO:0000256" key="6">
    <source>
        <dbReference type="ARBA" id="ARBA00022840"/>
    </source>
</evidence>
<dbReference type="Gene3D" id="3.30.200.20">
    <property type="entry name" value="Phosphorylase Kinase, domain 1"/>
    <property type="match status" value="1"/>
</dbReference>
<keyword evidence="2" id="KW-0723">Serine/threonine-protein kinase</keyword>
<dbReference type="InterPro" id="IPR008271">
    <property type="entry name" value="Ser/Thr_kinase_AS"/>
</dbReference>
<dbReference type="PROSITE" id="PS50103">
    <property type="entry name" value="ZF_C3H1"/>
    <property type="match status" value="1"/>
</dbReference>
<accession>A0A2G7FYS1</accession>
<dbReference type="PROSITE" id="PS00108">
    <property type="entry name" value="PROTEIN_KINASE_ST"/>
    <property type="match status" value="1"/>
</dbReference>
<evidence type="ECO:0000256" key="7">
    <source>
        <dbReference type="ARBA" id="ARBA00047899"/>
    </source>
</evidence>
<dbReference type="GO" id="GO:0004674">
    <property type="term" value="F:protein serine/threonine kinase activity"/>
    <property type="evidence" value="ECO:0007669"/>
    <property type="project" value="UniProtKB-KW"/>
</dbReference>
<evidence type="ECO:0000256" key="2">
    <source>
        <dbReference type="ARBA" id="ARBA00022527"/>
    </source>
</evidence>
<evidence type="ECO:0000313" key="14">
    <source>
        <dbReference type="EMBL" id="PIG85728.1"/>
    </source>
</evidence>
<evidence type="ECO:0000256" key="3">
    <source>
        <dbReference type="ARBA" id="ARBA00022679"/>
    </source>
</evidence>
<keyword evidence="9" id="KW-0479">Metal-binding</keyword>
<evidence type="ECO:0000313" key="13">
    <source>
        <dbReference type="EMBL" id="KAE8338760.1"/>
    </source>
</evidence>
<dbReference type="Gene3D" id="1.10.510.10">
    <property type="entry name" value="Transferase(Phosphotransferase) domain 1"/>
    <property type="match status" value="1"/>
</dbReference>
<feature type="region of interest" description="Disordered" evidence="10">
    <location>
        <begin position="411"/>
        <end position="456"/>
    </location>
</feature>
<dbReference type="Pfam" id="PF00069">
    <property type="entry name" value="Pkinase"/>
    <property type="match status" value="1"/>
</dbReference>
<comment type="catalytic activity">
    <reaction evidence="8">
        <text>L-seryl-[protein] + ATP = O-phospho-L-seryl-[protein] + ADP + H(+)</text>
        <dbReference type="Rhea" id="RHEA:17989"/>
        <dbReference type="Rhea" id="RHEA-COMP:9863"/>
        <dbReference type="Rhea" id="RHEA-COMP:11604"/>
        <dbReference type="ChEBI" id="CHEBI:15378"/>
        <dbReference type="ChEBI" id="CHEBI:29999"/>
        <dbReference type="ChEBI" id="CHEBI:30616"/>
        <dbReference type="ChEBI" id="CHEBI:83421"/>
        <dbReference type="ChEBI" id="CHEBI:456216"/>
        <dbReference type="EC" id="2.7.11.1"/>
    </reaction>
</comment>
<evidence type="ECO:0000256" key="8">
    <source>
        <dbReference type="ARBA" id="ARBA00048679"/>
    </source>
</evidence>
<dbReference type="InterPro" id="IPR011009">
    <property type="entry name" value="Kinase-like_dom_sf"/>
</dbReference>
<dbReference type="PROSITE" id="PS50011">
    <property type="entry name" value="PROTEIN_KINASE_DOM"/>
    <property type="match status" value="1"/>
</dbReference>